<dbReference type="AlphaFoldDB" id="A0AA49JCG5"/>
<protein>
    <submittedName>
        <fullName evidence="1">LptE family protein</fullName>
    </submittedName>
</protein>
<accession>A0AA49JCG5</accession>
<dbReference type="Proteomes" id="UP001232019">
    <property type="component" value="Chromosome"/>
</dbReference>
<dbReference type="GO" id="GO:0043165">
    <property type="term" value="P:Gram-negative-bacterium-type cell outer membrane assembly"/>
    <property type="evidence" value="ECO:0007669"/>
    <property type="project" value="InterPro"/>
</dbReference>
<organism evidence="1">
    <name type="scientific">Marivirga arenosa</name>
    <dbReference type="NCBI Taxonomy" id="3059076"/>
    <lineage>
        <taxon>Bacteria</taxon>
        <taxon>Pseudomonadati</taxon>
        <taxon>Bacteroidota</taxon>
        <taxon>Cytophagia</taxon>
        <taxon>Cytophagales</taxon>
        <taxon>Marivirgaceae</taxon>
        <taxon>Marivirga</taxon>
    </lineage>
</organism>
<name>A0AA49JCG5_9BACT</name>
<proteinExistence type="predicted"/>
<evidence type="ECO:0000313" key="1">
    <source>
        <dbReference type="EMBL" id="WKK80155.1"/>
    </source>
</evidence>
<dbReference type="Pfam" id="PF04390">
    <property type="entry name" value="LptE"/>
    <property type="match status" value="1"/>
</dbReference>
<reference evidence="1" key="1">
    <citation type="submission" date="2023-08" db="EMBL/GenBank/DDBJ databases">
        <title>Comparative genomics and taxonomic characterization of three novel marine species of genus Marivirga.</title>
        <authorList>
            <person name="Muhammad N."/>
            <person name="Kim S.-G."/>
        </authorList>
    </citation>
    <scope>NUCLEOTIDE SEQUENCE</scope>
    <source>
        <strain evidence="1">BKB1-2</strain>
    </source>
</reference>
<gene>
    <name evidence="1" type="ORF">QYS47_23635</name>
</gene>
<dbReference type="GO" id="GO:0019867">
    <property type="term" value="C:outer membrane"/>
    <property type="evidence" value="ECO:0007669"/>
    <property type="project" value="InterPro"/>
</dbReference>
<dbReference type="KEGG" id="marp:QYS47_23635"/>
<dbReference type="InterPro" id="IPR007485">
    <property type="entry name" value="LPS_assembly_LptE"/>
</dbReference>
<dbReference type="EMBL" id="CP129968">
    <property type="protein sequence ID" value="WKK80155.1"/>
    <property type="molecule type" value="Genomic_DNA"/>
</dbReference>
<dbReference type="PROSITE" id="PS51257">
    <property type="entry name" value="PROKAR_LIPOPROTEIN"/>
    <property type="match status" value="1"/>
</dbReference>
<sequence>MTFRSLIIFIFIAVFTSSCVVYSFTGASISPDIKTMSIQYFYNDSGNGPPNLQQTFTEEIRDYYQQNTSLELVESNGDLQLEGSITGYRVQPIAVTSSGNPNLADAAGAQRLTISVSVTYVNTKDEVFNFNNKSFSFYEDFDATSTTLTAVEDQLIETISDQIIIDIFNATVANW</sequence>
<dbReference type="RefSeq" id="WP_302124465.1">
    <property type="nucleotide sequence ID" value="NZ_CP129968.2"/>
</dbReference>